<sequence length="475" mass="52015">MATIISGVLLYFSNGIDGQLAALLWFAPVPVLVVAYTDAAKVAFTVSFFAFLIGRLSWLTYLISIMTLVPAVIYTILIPLISSLLVLASRFIVRKNNGWPAVLAFPVIYTGFEFLMFAISPDGTAGSIAYTQADFLPLIQIVSLTGVLGITFILSLFSSVISIAWINRNHFSRYRKPLVASVLTIIAVLVYGFIRLQAGNKSKQQLKVGLISADEKFHNRSNTPDTLKSKAALNEYSKLIAKAAASGAKLIVLPERAIDIDKQNQSATVSSIRELAMQNNVYLVIGCADYSGEKVHNSSLVVSNTGLTEVDYNKAHLIKGLETQFNPGNSIGVFKFNKLQTGTAICKDMDFGGYVRKYGLMQLNFLCVPAWDFTKDDWLHSRMAILRGVENGFSEVRTARQGRLTISDYYGRVVYEKNSSEGQTALLIGNVSLGGSATLYTRFGDWFAIANLLTAITLLALTIVKSRKGSNRFAA</sequence>
<dbReference type="PANTHER" id="PTHR38686:SF1">
    <property type="entry name" value="APOLIPOPROTEIN N-ACYLTRANSFERASE"/>
    <property type="match status" value="1"/>
</dbReference>
<comment type="subcellular location">
    <subcellularLocation>
        <location evidence="1">Cell membrane</location>
        <topology evidence="1">Multi-pass membrane protein</topology>
    </subcellularLocation>
</comment>
<name>A0A7K1Y9U8_9SPHI</name>
<keyword evidence="5 9" id="KW-0812">Transmembrane</keyword>
<dbReference type="Proteomes" id="UP000466586">
    <property type="component" value="Unassembled WGS sequence"/>
</dbReference>
<keyword evidence="4" id="KW-0808">Transferase</keyword>
<evidence type="ECO:0000256" key="5">
    <source>
        <dbReference type="ARBA" id="ARBA00022692"/>
    </source>
</evidence>
<dbReference type="Pfam" id="PF00795">
    <property type="entry name" value="CN_hydrolase"/>
    <property type="match status" value="1"/>
</dbReference>
<dbReference type="EMBL" id="WVHT01000003">
    <property type="protein sequence ID" value="MXV51111.1"/>
    <property type="molecule type" value="Genomic_DNA"/>
</dbReference>
<gene>
    <name evidence="11" type="ORF">GS399_09035</name>
</gene>
<dbReference type="SUPFAM" id="SSF56317">
    <property type="entry name" value="Carbon-nitrogen hydrolase"/>
    <property type="match status" value="1"/>
</dbReference>
<feature type="transmembrane region" description="Helical" evidence="9">
    <location>
        <begin position="20"/>
        <end position="37"/>
    </location>
</feature>
<evidence type="ECO:0000256" key="4">
    <source>
        <dbReference type="ARBA" id="ARBA00022679"/>
    </source>
</evidence>
<comment type="caution">
    <text evidence="11">The sequence shown here is derived from an EMBL/GenBank/DDBJ whole genome shotgun (WGS) entry which is preliminary data.</text>
</comment>
<dbReference type="GO" id="GO:0016410">
    <property type="term" value="F:N-acyltransferase activity"/>
    <property type="evidence" value="ECO:0007669"/>
    <property type="project" value="InterPro"/>
</dbReference>
<dbReference type="RefSeq" id="WP_160844278.1">
    <property type="nucleotide sequence ID" value="NZ_WVHT01000003.1"/>
</dbReference>
<keyword evidence="7 9" id="KW-0472">Membrane</keyword>
<dbReference type="AlphaFoldDB" id="A0A7K1Y9U8"/>
<dbReference type="InterPro" id="IPR004563">
    <property type="entry name" value="Apolipo_AcylTrfase"/>
</dbReference>
<dbReference type="Gene3D" id="3.60.110.10">
    <property type="entry name" value="Carbon-nitrogen hydrolase"/>
    <property type="match status" value="1"/>
</dbReference>
<accession>A0A7K1Y9U8</accession>
<evidence type="ECO:0000256" key="8">
    <source>
        <dbReference type="ARBA" id="ARBA00023315"/>
    </source>
</evidence>
<feature type="transmembrane region" description="Helical" evidence="9">
    <location>
        <begin position="139"/>
        <end position="166"/>
    </location>
</feature>
<proteinExistence type="inferred from homology"/>
<keyword evidence="3" id="KW-1003">Cell membrane</keyword>
<feature type="transmembrane region" description="Helical" evidence="9">
    <location>
        <begin position="446"/>
        <end position="464"/>
    </location>
</feature>
<evidence type="ECO:0000256" key="2">
    <source>
        <dbReference type="ARBA" id="ARBA00010065"/>
    </source>
</evidence>
<feature type="transmembrane region" description="Helical" evidence="9">
    <location>
        <begin position="71"/>
        <end position="93"/>
    </location>
</feature>
<dbReference type="InterPro" id="IPR045378">
    <property type="entry name" value="LNT_N"/>
</dbReference>
<dbReference type="Pfam" id="PF20154">
    <property type="entry name" value="LNT_N"/>
    <property type="match status" value="1"/>
</dbReference>
<feature type="transmembrane region" description="Helical" evidence="9">
    <location>
        <begin position="178"/>
        <end position="194"/>
    </location>
</feature>
<comment type="similarity">
    <text evidence="2">Belongs to the CN hydrolase family. Apolipoprotein N-acyltransferase subfamily.</text>
</comment>
<dbReference type="InterPro" id="IPR036526">
    <property type="entry name" value="C-N_Hydrolase_sf"/>
</dbReference>
<dbReference type="GO" id="GO:0005886">
    <property type="term" value="C:plasma membrane"/>
    <property type="evidence" value="ECO:0007669"/>
    <property type="project" value="UniProtKB-SubCell"/>
</dbReference>
<dbReference type="PANTHER" id="PTHR38686">
    <property type="entry name" value="APOLIPOPROTEIN N-ACYLTRANSFERASE"/>
    <property type="match status" value="1"/>
</dbReference>
<organism evidence="11 12">
    <name type="scientific">Hufsiella arboris</name>
    <dbReference type="NCBI Taxonomy" id="2695275"/>
    <lineage>
        <taxon>Bacteria</taxon>
        <taxon>Pseudomonadati</taxon>
        <taxon>Bacteroidota</taxon>
        <taxon>Sphingobacteriia</taxon>
        <taxon>Sphingobacteriales</taxon>
        <taxon>Sphingobacteriaceae</taxon>
        <taxon>Hufsiella</taxon>
    </lineage>
</organism>
<protein>
    <recommendedName>
        <fullName evidence="10">CN hydrolase domain-containing protein</fullName>
    </recommendedName>
</protein>
<dbReference type="GO" id="GO:0042158">
    <property type="term" value="P:lipoprotein biosynthetic process"/>
    <property type="evidence" value="ECO:0007669"/>
    <property type="project" value="InterPro"/>
</dbReference>
<evidence type="ECO:0000256" key="3">
    <source>
        <dbReference type="ARBA" id="ARBA00022475"/>
    </source>
</evidence>
<feature type="transmembrane region" description="Helical" evidence="9">
    <location>
        <begin position="100"/>
        <end position="119"/>
    </location>
</feature>
<reference evidence="11 12" key="1">
    <citation type="submission" date="2019-11" db="EMBL/GenBank/DDBJ databases">
        <title>Pedobacter sp. HMF7647 Genome sequencing and assembly.</title>
        <authorList>
            <person name="Kang H."/>
            <person name="Kim H."/>
            <person name="Joh K."/>
        </authorList>
    </citation>
    <scope>NUCLEOTIDE SEQUENCE [LARGE SCALE GENOMIC DNA]</scope>
    <source>
        <strain evidence="11 12">HMF7647</strain>
    </source>
</reference>
<evidence type="ECO:0000259" key="10">
    <source>
        <dbReference type="PROSITE" id="PS50263"/>
    </source>
</evidence>
<keyword evidence="8" id="KW-0012">Acyltransferase</keyword>
<evidence type="ECO:0000256" key="9">
    <source>
        <dbReference type="SAM" id="Phobius"/>
    </source>
</evidence>
<evidence type="ECO:0000313" key="11">
    <source>
        <dbReference type="EMBL" id="MXV51111.1"/>
    </source>
</evidence>
<evidence type="ECO:0000256" key="6">
    <source>
        <dbReference type="ARBA" id="ARBA00022989"/>
    </source>
</evidence>
<feature type="transmembrane region" description="Helical" evidence="9">
    <location>
        <begin position="44"/>
        <end position="65"/>
    </location>
</feature>
<keyword evidence="12" id="KW-1185">Reference proteome</keyword>
<evidence type="ECO:0000313" key="12">
    <source>
        <dbReference type="Proteomes" id="UP000466586"/>
    </source>
</evidence>
<evidence type="ECO:0000256" key="1">
    <source>
        <dbReference type="ARBA" id="ARBA00004651"/>
    </source>
</evidence>
<keyword evidence="6 9" id="KW-1133">Transmembrane helix</keyword>
<evidence type="ECO:0000256" key="7">
    <source>
        <dbReference type="ARBA" id="ARBA00023136"/>
    </source>
</evidence>
<feature type="domain" description="CN hydrolase" evidence="10">
    <location>
        <begin position="206"/>
        <end position="433"/>
    </location>
</feature>
<dbReference type="PROSITE" id="PS50263">
    <property type="entry name" value="CN_HYDROLASE"/>
    <property type="match status" value="1"/>
</dbReference>
<dbReference type="InterPro" id="IPR003010">
    <property type="entry name" value="C-N_Hydrolase"/>
</dbReference>